<dbReference type="PANTHER" id="PTHR11319">
    <property type="entry name" value="G PROTEIN-COUPLED RECEPTOR-RELATED"/>
    <property type="match status" value="1"/>
</dbReference>
<sequence>MKINTLILVTLVVGLSALALLVPAHAASGPRCYVNDDATGANNGNSWTDAYTSLQSALADSNCTEIWVAAGVYYPGSAGNQTATFTLKNNVAIYGGFAGTETLLSQRNWRGNRTILSGDIDGNDNHGGDYINENASQIVGSNAYHVVTSPGGTNSSAVLDGFVITAGRANGSSPNNLGGGMYNHSSSPTLRNLIFSGNSANSGGGMFNTGSSSPTLTNVTFSGNSAIYRGGGMYNSGSSPTLTNVTFSGNAANDGGGMYNLFSGSSPTLTNVTFSGNAANDGGGMVNDSGSLTNPPNSPTLTNVILWGNSGGSISNYGSNPTISYSDIEGCNNSGTGWNTLCGTDNGGNINVDPQFVDADGADNTAGTLDDNLRLQPGSPAIDAGNNSAPGLSGVTTDLKGYPRIVNNTVDMGAYEAQLISPLYAAPAPVGEANCSSWADACTLADALAFAMSGEQVWVKAGVHYPVATTSNPRQATFTLRNGVEVYGGFAGTETALSERNWQTNLTILSGDIDQNDTNTDGNFIAETPADIQGNNAYHVVTGPSGTDSTAVLDGFVITAGQANGSSPNDVGGGMYNQSSSPTLRNLIFSGNSTNGSGGGMYNENSSSPTLTNVTFSGNSATIGGGMRNFNSSPTLTNVTFSGNKATTNGGGMYNSDYGNPALTNVTFSGNSAASGGGGMYNYSNSSPTLTNVTFSGNSAASGGGMYNSYSSSPTLTNVIIWGNSGGSIANTFGSNPTISYSDVEGCGGSGSGWSSACGTDGGHNIDADPQFVDADGADNIAGTLDDNLRLQSGSPAIDAGNNSAVPAGVTTDLKGYPRFVDGNGDNSAVVDMGAYEAQLISPLYAAPAPVGEANCSSWADACTLADALAFAMSGEQVWVKAGVHYPVATTSNPRQATFTLRNGVEIYGGFAGTETLLSQRNWRSNLTILSGDIDKNDTDTNGNGIIEKGETLNGANAYHVVTGGGTNSSAVLDGFVITAGQANGGSFPDNVGGGMYNISSSPTLRHLTFSGNSAGGGGGMFNRSSSPALTNLIFSGNVANNLGGGMYNDNSSKPTLTNVAFSSNSATLNGGGMYNFNASSPTLTNVTFSGNTAGSGGGIYNDAVSNPMLTNVIIWGNSGGSISNAGSNPTISYSLIAEGSCPTGATCGGGMIYNTDPQFVDADGVDNVSGTLDDNLRLQLTSPAIDAGDNSAVPSGVTTDLDGNERFEDIPTVSDTGNGTPPIVDMGAYEAQDTIAPAVTVNQASTQADPTNSLPIYFVAVFSEPISTTTFTAGDVSLSGSTAPGATVTGVTQIAPNDGTTFQITIGGMTGSGTVVVSIPAGGVQDPAGNGNLASTSSDNSVTYDVTAPGVASISRVDPNPTGAASVAFTVTFSEAVTGVDAGDFSLATTGSIAGASVTGVSGSGSVYTVNVSTGTGSGTLRLDIPGTATIIDPAGNGLSGLPYTGGQAYDVDKTAPTASSTLFLPVVLR</sequence>
<name>I0I402_CALAS</name>
<dbReference type="eggNOG" id="COG4886">
    <property type="taxonomic scope" value="Bacteria"/>
</dbReference>
<dbReference type="InterPro" id="IPR006626">
    <property type="entry name" value="PbH1"/>
</dbReference>
<gene>
    <name evidence="4" type="ordered locus">CLDAP_19500</name>
</gene>
<dbReference type="NCBIfam" id="NF041518">
    <property type="entry name" value="choice_anch_Q"/>
    <property type="match status" value="3"/>
</dbReference>
<dbReference type="eggNOG" id="COG0584">
    <property type="taxonomic scope" value="Bacteria"/>
</dbReference>
<dbReference type="SMART" id="SM00710">
    <property type="entry name" value="PbH1"/>
    <property type="match status" value="15"/>
</dbReference>
<dbReference type="RefSeq" id="WP_014433225.1">
    <property type="nucleotide sequence ID" value="NC_017079.1"/>
</dbReference>
<protein>
    <recommendedName>
        <fullName evidence="3">Right handed beta helix domain-containing protein</fullName>
    </recommendedName>
</protein>
<dbReference type="Gene3D" id="2.160.20.10">
    <property type="entry name" value="Single-stranded right-handed beta-helix, Pectin lyase-like"/>
    <property type="match status" value="3"/>
</dbReference>
<evidence type="ECO:0000259" key="3">
    <source>
        <dbReference type="Pfam" id="PF13229"/>
    </source>
</evidence>
<evidence type="ECO:0000256" key="1">
    <source>
        <dbReference type="SAM" id="MobiDB-lite"/>
    </source>
</evidence>
<dbReference type="PATRIC" id="fig|926550.5.peg.2160"/>
<organism evidence="4 5">
    <name type="scientific">Caldilinea aerophila (strain DSM 14535 / JCM 11387 / NBRC 104270 / STL-6-O1)</name>
    <dbReference type="NCBI Taxonomy" id="926550"/>
    <lineage>
        <taxon>Bacteria</taxon>
        <taxon>Bacillati</taxon>
        <taxon>Chloroflexota</taxon>
        <taxon>Caldilineae</taxon>
        <taxon>Caldilineales</taxon>
        <taxon>Caldilineaceae</taxon>
        <taxon>Caldilinea</taxon>
    </lineage>
</organism>
<keyword evidence="5" id="KW-1185">Reference proteome</keyword>
<dbReference type="EMBL" id="AP012337">
    <property type="protein sequence ID" value="BAL99989.1"/>
    <property type="molecule type" value="Genomic_DNA"/>
</dbReference>
<dbReference type="InterPro" id="IPR012334">
    <property type="entry name" value="Pectin_lyas_fold"/>
</dbReference>
<dbReference type="InterPro" id="IPR011050">
    <property type="entry name" value="Pectin_lyase_fold/virulence"/>
</dbReference>
<keyword evidence="2" id="KW-0732">Signal</keyword>
<evidence type="ECO:0000256" key="2">
    <source>
        <dbReference type="SAM" id="SignalP"/>
    </source>
</evidence>
<feature type="region of interest" description="Disordered" evidence="1">
    <location>
        <begin position="1199"/>
        <end position="1221"/>
    </location>
</feature>
<dbReference type="InterPro" id="IPR039448">
    <property type="entry name" value="Beta_helix"/>
</dbReference>
<dbReference type="eggNOG" id="COG3210">
    <property type="taxonomic scope" value="Bacteria"/>
</dbReference>
<feature type="domain" description="Right handed beta helix" evidence="3">
    <location>
        <begin position="181"/>
        <end position="323"/>
    </location>
</feature>
<dbReference type="HOGENOM" id="CLU_250177_0_0_0"/>
<feature type="chain" id="PRO_5003628498" description="Right handed beta helix domain-containing protein" evidence="2">
    <location>
        <begin position="27"/>
        <end position="1471"/>
    </location>
</feature>
<evidence type="ECO:0000313" key="4">
    <source>
        <dbReference type="EMBL" id="BAL99989.1"/>
    </source>
</evidence>
<dbReference type="OrthoDB" id="155079at2"/>
<dbReference type="KEGG" id="cap:CLDAP_19500"/>
<dbReference type="eggNOG" id="COG0823">
    <property type="taxonomic scope" value="Bacteria"/>
</dbReference>
<dbReference type="SUPFAM" id="SSF51126">
    <property type="entry name" value="Pectin lyase-like"/>
    <property type="match status" value="3"/>
</dbReference>
<dbReference type="PANTHER" id="PTHR11319:SF35">
    <property type="entry name" value="OUTER MEMBRANE PROTEIN PMPC-RELATED"/>
    <property type="match status" value="1"/>
</dbReference>
<dbReference type="Pfam" id="PF13229">
    <property type="entry name" value="Beta_helix"/>
    <property type="match status" value="3"/>
</dbReference>
<proteinExistence type="predicted"/>
<feature type="signal peptide" evidence="2">
    <location>
        <begin position="1"/>
        <end position="26"/>
    </location>
</feature>
<feature type="domain" description="Right handed beta helix" evidence="3">
    <location>
        <begin position="632"/>
        <end position="753"/>
    </location>
</feature>
<dbReference type="Proteomes" id="UP000007880">
    <property type="component" value="Chromosome"/>
</dbReference>
<evidence type="ECO:0000313" key="5">
    <source>
        <dbReference type="Proteomes" id="UP000007880"/>
    </source>
</evidence>
<accession>I0I402</accession>
<dbReference type="STRING" id="926550.CLDAP_19500"/>
<dbReference type="InterPro" id="IPR059226">
    <property type="entry name" value="Choice_anch_Q_dom"/>
</dbReference>
<reference evidence="4 5" key="1">
    <citation type="submission" date="2012-02" db="EMBL/GenBank/DDBJ databases">
        <title>Complete genome sequence of Caldilinea aerophila DSM 14535 (= NBRC 102666).</title>
        <authorList>
            <person name="Oguchi A."/>
            <person name="Hosoyama A."/>
            <person name="Sekine M."/>
            <person name="Fukai R."/>
            <person name="Kato Y."/>
            <person name="Nakamura S."/>
            <person name="Hanada S."/>
            <person name="Yamazaki S."/>
            <person name="Fujita N."/>
        </authorList>
    </citation>
    <scope>NUCLEOTIDE SEQUENCE [LARGE SCALE GENOMIC DNA]</scope>
    <source>
        <strain evidence="5">DSM 14535 / JCM 11387 / NBRC 104270 / STL-6-O1</strain>
    </source>
</reference>
<feature type="domain" description="Right handed beta helix" evidence="3">
    <location>
        <begin position="1026"/>
        <end position="1141"/>
    </location>
</feature>